<sequence>KSSLRRPFLDRLATCDVCRVLTRTGVQIAPSTYYAAKTRPPSARAVRDAELIEEIHRVHAENYAVYGARKVHAELQRQGVRVARC</sequence>
<feature type="non-terminal residue" evidence="2">
    <location>
        <position position="85"/>
    </location>
</feature>
<organism evidence="2 3">
    <name type="scientific">Rhodococcus rhodochrous</name>
    <dbReference type="NCBI Taxonomy" id="1829"/>
    <lineage>
        <taxon>Bacteria</taxon>
        <taxon>Bacillati</taxon>
        <taxon>Actinomycetota</taxon>
        <taxon>Actinomycetes</taxon>
        <taxon>Mycobacteriales</taxon>
        <taxon>Nocardiaceae</taxon>
        <taxon>Rhodococcus</taxon>
    </lineage>
</organism>
<evidence type="ECO:0000313" key="3">
    <source>
        <dbReference type="Proteomes" id="UP001198630"/>
    </source>
</evidence>
<accession>A0AAW4XQY4</accession>
<feature type="non-terminal residue" evidence="2">
    <location>
        <position position="1"/>
    </location>
</feature>
<reference evidence="2" key="1">
    <citation type="submission" date="2021-11" db="EMBL/GenBank/DDBJ databases">
        <title>Development of a sustainable strategy for remediation of hydrocarbon-contaminated territories based on the waste exchange concept.</title>
        <authorList>
            <person name="Elkin A."/>
        </authorList>
    </citation>
    <scope>NUCLEOTIDE SEQUENCE</scope>
    <source>
        <strain evidence="2">IEGM 757</strain>
    </source>
</reference>
<gene>
    <name evidence="2" type="ORF">LQ384_29295</name>
</gene>
<dbReference type="AlphaFoldDB" id="A0AAW4XQY4"/>
<dbReference type="Proteomes" id="UP001198630">
    <property type="component" value="Unassembled WGS sequence"/>
</dbReference>
<feature type="domain" description="HTH-like" evidence="1">
    <location>
        <begin position="48"/>
        <end position="85"/>
    </location>
</feature>
<dbReference type="Pfam" id="PF13276">
    <property type="entry name" value="HTH_21"/>
    <property type="match status" value="1"/>
</dbReference>
<protein>
    <submittedName>
        <fullName evidence="2">IS3 family transposase</fullName>
    </submittedName>
</protein>
<name>A0AAW4XQY4_RHORH</name>
<evidence type="ECO:0000259" key="1">
    <source>
        <dbReference type="Pfam" id="PF13276"/>
    </source>
</evidence>
<comment type="caution">
    <text evidence="2">The sequence shown here is derived from an EMBL/GenBank/DDBJ whole genome shotgun (WGS) entry which is preliminary data.</text>
</comment>
<evidence type="ECO:0000313" key="2">
    <source>
        <dbReference type="EMBL" id="MCD2115164.1"/>
    </source>
</evidence>
<proteinExistence type="predicted"/>
<dbReference type="EMBL" id="JAJNCO010000107">
    <property type="protein sequence ID" value="MCD2115164.1"/>
    <property type="molecule type" value="Genomic_DNA"/>
</dbReference>
<dbReference type="InterPro" id="IPR025948">
    <property type="entry name" value="HTH-like_dom"/>
</dbReference>